<dbReference type="PANTHER" id="PTHR43823:SF3">
    <property type="entry name" value="MULTIDRUG EXPORT PROTEIN MEPA"/>
    <property type="match status" value="1"/>
</dbReference>
<keyword evidence="6 10" id="KW-0812">Transmembrane</keyword>
<keyword evidence="4" id="KW-0813">Transport</keyword>
<dbReference type="Proteomes" id="UP000316030">
    <property type="component" value="Unassembled WGS sequence"/>
</dbReference>
<dbReference type="EMBL" id="FXTO01000002">
    <property type="protein sequence ID" value="SMO42933.1"/>
    <property type="molecule type" value="Genomic_DNA"/>
</dbReference>
<feature type="transmembrane region" description="Helical" evidence="10">
    <location>
        <begin position="138"/>
        <end position="155"/>
    </location>
</feature>
<name>A0A521B776_9RHOB</name>
<dbReference type="PANTHER" id="PTHR43823">
    <property type="entry name" value="SPORULATION PROTEIN YKVU"/>
    <property type="match status" value="1"/>
</dbReference>
<protein>
    <recommendedName>
        <fullName evidence="3">Multidrug export protein MepA</fullName>
    </recommendedName>
</protein>
<feature type="transmembrane region" description="Helical" evidence="10">
    <location>
        <begin position="49"/>
        <end position="73"/>
    </location>
</feature>
<evidence type="ECO:0000313" key="12">
    <source>
        <dbReference type="Proteomes" id="UP000316030"/>
    </source>
</evidence>
<comment type="similarity">
    <text evidence="2">Belongs to the multi antimicrobial extrusion (MATE) (TC 2.A.66.1) family. MepA subfamily.</text>
</comment>
<keyword evidence="9" id="KW-0046">Antibiotic resistance</keyword>
<dbReference type="InterPro" id="IPR045070">
    <property type="entry name" value="MATE_MepA-like"/>
</dbReference>
<proteinExistence type="inferred from homology"/>
<evidence type="ECO:0000313" key="11">
    <source>
        <dbReference type="EMBL" id="SMO42933.1"/>
    </source>
</evidence>
<feature type="transmembrane region" description="Helical" evidence="10">
    <location>
        <begin position="278"/>
        <end position="301"/>
    </location>
</feature>
<dbReference type="GO" id="GO:0046677">
    <property type="term" value="P:response to antibiotic"/>
    <property type="evidence" value="ECO:0007669"/>
    <property type="project" value="UniProtKB-KW"/>
</dbReference>
<dbReference type="AlphaFoldDB" id="A0A521B776"/>
<dbReference type="InterPro" id="IPR048279">
    <property type="entry name" value="MdtK-like"/>
</dbReference>
<dbReference type="CDD" id="cd13143">
    <property type="entry name" value="MATE_MepA_like"/>
    <property type="match status" value="1"/>
</dbReference>
<sequence>MTEPPNNSFLTAPLGQTYAKTALPIIFVMGMNGLLAVADALFLGHYVGAQALAAVTLMFPVYMLIVALATLVASGMSSLLARHLGGNRLPQAQAVFAGAHGLALLMGLLLIVLFMLFGRPMVLLAAAGSGELAQLGGVYLRITVLFSPVLFVLSVNSDTLRNEGRVGFMAAMSLLVSLANIGFNYILIAHLDMGVAGSAYGTVLAQVLALLIITAFRVRGGTLLHISVLGRHSLLHGWGRILALGAPQSLSFIGLSMGSAGIIAALQMVSAPGYDDTVSAYGIITRVMTFAFLPLLGVSHAMQTITGNNYGAALWDRSNGSLRFALGAALVYCALVQGTVTLFPAQIGAAFVNDAATIAEVTRILPVMTLCFTISGPLMMIAMHFQAVGDARRAALLGLAKPYLFALPLTFVLALWIGEGGIWLAGPLAELCLLMLTIGVLTGTARRKSLRWGIFETGTGETA</sequence>
<keyword evidence="5" id="KW-1003">Cell membrane</keyword>
<dbReference type="PIRSF" id="PIRSF006603">
    <property type="entry name" value="DinF"/>
    <property type="match status" value="1"/>
</dbReference>
<keyword evidence="7 10" id="KW-1133">Transmembrane helix</keyword>
<evidence type="ECO:0000256" key="6">
    <source>
        <dbReference type="ARBA" id="ARBA00022692"/>
    </source>
</evidence>
<feature type="transmembrane region" description="Helical" evidence="10">
    <location>
        <begin position="394"/>
        <end position="416"/>
    </location>
</feature>
<dbReference type="OrthoDB" id="7805940at2"/>
<dbReference type="GO" id="GO:0005886">
    <property type="term" value="C:plasma membrane"/>
    <property type="evidence" value="ECO:0007669"/>
    <property type="project" value="UniProtKB-SubCell"/>
</dbReference>
<reference evidence="11 12" key="1">
    <citation type="submission" date="2017-05" db="EMBL/GenBank/DDBJ databases">
        <authorList>
            <person name="Varghese N."/>
            <person name="Submissions S."/>
        </authorList>
    </citation>
    <scope>NUCLEOTIDE SEQUENCE [LARGE SCALE GENOMIC DNA]</scope>
    <source>
        <strain evidence="11 12">DSM 29506</strain>
    </source>
</reference>
<dbReference type="InterPro" id="IPR051327">
    <property type="entry name" value="MATE_MepA_subfamily"/>
</dbReference>
<feature type="transmembrane region" description="Helical" evidence="10">
    <location>
        <begin position="199"/>
        <end position="220"/>
    </location>
</feature>
<evidence type="ECO:0000256" key="1">
    <source>
        <dbReference type="ARBA" id="ARBA00004429"/>
    </source>
</evidence>
<feature type="transmembrane region" description="Helical" evidence="10">
    <location>
        <begin position="422"/>
        <end position="441"/>
    </location>
</feature>
<feature type="transmembrane region" description="Helical" evidence="10">
    <location>
        <begin position="241"/>
        <end position="266"/>
    </location>
</feature>
<keyword evidence="8 10" id="KW-0472">Membrane</keyword>
<dbReference type="GO" id="GO:0042910">
    <property type="term" value="F:xenobiotic transmembrane transporter activity"/>
    <property type="evidence" value="ECO:0007669"/>
    <property type="project" value="InterPro"/>
</dbReference>
<gene>
    <name evidence="11" type="ORF">SAMN06265173_102179</name>
</gene>
<feature type="transmembrane region" description="Helical" evidence="10">
    <location>
        <begin position="21"/>
        <end position="43"/>
    </location>
</feature>
<dbReference type="InterPro" id="IPR002528">
    <property type="entry name" value="MATE_fam"/>
</dbReference>
<evidence type="ECO:0000256" key="5">
    <source>
        <dbReference type="ARBA" id="ARBA00022475"/>
    </source>
</evidence>
<feature type="transmembrane region" description="Helical" evidence="10">
    <location>
        <begin position="94"/>
        <end position="118"/>
    </location>
</feature>
<evidence type="ECO:0000256" key="3">
    <source>
        <dbReference type="ARBA" id="ARBA00022106"/>
    </source>
</evidence>
<feature type="transmembrane region" description="Helical" evidence="10">
    <location>
        <begin position="322"/>
        <end position="343"/>
    </location>
</feature>
<feature type="transmembrane region" description="Helical" evidence="10">
    <location>
        <begin position="363"/>
        <end position="382"/>
    </location>
</feature>
<dbReference type="RefSeq" id="WP_142491940.1">
    <property type="nucleotide sequence ID" value="NZ_FXTO01000002.1"/>
</dbReference>
<evidence type="ECO:0000256" key="9">
    <source>
        <dbReference type="ARBA" id="ARBA00023251"/>
    </source>
</evidence>
<evidence type="ECO:0000256" key="4">
    <source>
        <dbReference type="ARBA" id="ARBA00022448"/>
    </source>
</evidence>
<organism evidence="11 12">
    <name type="scientific">Thalassovita litoralis</name>
    <dbReference type="NCBI Taxonomy" id="1010611"/>
    <lineage>
        <taxon>Bacteria</taxon>
        <taxon>Pseudomonadati</taxon>
        <taxon>Pseudomonadota</taxon>
        <taxon>Alphaproteobacteria</taxon>
        <taxon>Rhodobacterales</taxon>
        <taxon>Roseobacteraceae</taxon>
        <taxon>Thalassovita</taxon>
    </lineage>
</organism>
<dbReference type="GO" id="GO:0015297">
    <property type="term" value="F:antiporter activity"/>
    <property type="evidence" value="ECO:0007669"/>
    <property type="project" value="InterPro"/>
</dbReference>
<dbReference type="Pfam" id="PF01554">
    <property type="entry name" value="MatE"/>
    <property type="match status" value="2"/>
</dbReference>
<evidence type="ECO:0000256" key="8">
    <source>
        <dbReference type="ARBA" id="ARBA00023136"/>
    </source>
</evidence>
<comment type="subcellular location">
    <subcellularLocation>
        <location evidence="1">Cell inner membrane</location>
        <topology evidence="1">Multi-pass membrane protein</topology>
    </subcellularLocation>
</comment>
<evidence type="ECO:0000256" key="7">
    <source>
        <dbReference type="ARBA" id="ARBA00022989"/>
    </source>
</evidence>
<keyword evidence="12" id="KW-1185">Reference proteome</keyword>
<evidence type="ECO:0000256" key="10">
    <source>
        <dbReference type="SAM" id="Phobius"/>
    </source>
</evidence>
<feature type="transmembrane region" description="Helical" evidence="10">
    <location>
        <begin position="167"/>
        <end position="187"/>
    </location>
</feature>
<evidence type="ECO:0000256" key="2">
    <source>
        <dbReference type="ARBA" id="ARBA00008417"/>
    </source>
</evidence>
<accession>A0A521B776</accession>